<evidence type="ECO:0000313" key="4">
    <source>
        <dbReference type="Proteomes" id="UP001600941"/>
    </source>
</evidence>
<gene>
    <name evidence="3" type="ORF">K340107D12_53700</name>
</gene>
<organism evidence="3 4">
    <name type="scientific">Blautia parvula</name>
    <dbReference type="NCBI Taxonomy" id="2877527"/>
    <lineage>
        <taxon>Bacteria</taxon>
        <taxon>Bacillati</taxon>
        <taxon>Bacillota</taxon>
        <taxon>Clostridia</taxon>
        <taxon>Lachnospirales</taxon>
        <taxon>Lachnospiraceae</taxon>
        <taxon>Blautia</taxon>
    </lineage>
</organism>
<accession>A0ABQ0C187</accession>
<dbReference type="SUPFAM" id="SSF53850">
    <property type="entry name" value="Periplasmic binding protein-like II"/>
    <property type="match status" value="1"/>
</dbReference>
<keyword evidence="1" id="KW-0732">Signal</keyword>
<feature type="domain" description="DUF3502" evidence="2">
    <location>
        <begin position="451"/>
        <end position="519"/>
    </location>
</feature>
<dbReference type="Pfam" id="PF01547">
    <property type="entry name" value="SBP_bac_1"/>
    <property type="match status" value="1"/>
</dbReference>
<dbReference type="Pfam" id="PF12010">
    <property type="entry name" value="DUF3502"/>
    <property type="match status" value="1"/>
</dbReference>
<reference evidence="3 4" key="1">
    <citation type="submission" date="2024-04" db="EMBL/GenBank/DDBJ databases">
        <title>Defined microbial consortia suppress multidrug-resistant proinflammatory Enterobacteriaceae via ecological control.</title>
        <authorList>
            <person name="Furuichi M."/>
            <person name="Kawaguchi T."/>
            <person name="Pust M."/>
            <person name="Yasuma K."/>
            <person name="Plichta D."/>
            <person name="Hasegawa N."/>
            <person name="Ohya T."/>
            <person name="Bhattarai S."/>
            <person name="Sasajima S."/>
            <person name="Aoto Y."/>
            <person name="Tuganbaev T."/>
            <person name="Yaginuma M."/>
            <person name="Ueda M."/>
            <person name="Okahashi N."/>
            <person name="Amafuji K."/>
            <person name="Kiridooshi Y."/>
            <person name="Sugita K."/>
            <person name="Strazar M."/>
            <person name="Skelly A."/>
            <person name="Suda W."/>
            <person name="Hattori M."/>
            <person name="Nakamoto N."/>
            <person name="Caballero S."/>
            <person name="Norman J."/>
            <person name="Olle B."/>
            <person name="Tanoue T."/>
            <person name="Arita M."/>
            <person name="Bucci V."/>
            <person name="Atarashi K."/>
            <person name="Xavier R."/>
            <person name="Honda K."/>
        </authorList>
    </citation>
    <scope>NUCLEOTIDE SEQUENCE [LARGE SCALE GENOMIC DNA]</scope>
    <source>
        <strain evidence="4">k34-0107-D12</strain>
    </source>
</reference>
<dbReference type="RefSeq" id="WP_158588548.1">
    <property type="nucleotide sequence ID" value="NZ_AP031413.1"/>
</dbReference>
<evidence type="ECO:0000256" key="1">
    <source>
        <dbReference type="SAM" id="SignalP"/>
    </source>
</evidence>
<feature type="signal peptide" evidence="1">
    <location>
        <begin position="1"/>
        <end position="23"/>
    </location>
</feature>
<dbReference type="InterPro" id="IPR022627">
    <property type="entry name" value="DUF3502"/>
</dbReference>
<comment type="caution">
    <text evidence="3">The sequence shown here is derived from an EMBL/GenBank/DDBJ whole genome shotgun (WGS) entry which is preliminary data.</text>
</comment>
<dbReference type="Gene3D" id="3.40.190.10">
    <property type="entry name" value="Periplasmic binding protein-like II"/>
    <property type="match status" value="1"/>
</dbReference>
<sequence>MKKKTKQVCALTLSAAMAAGMLAGCGSDSDKGGSDSKESAKNVEGKTYNGVDVSEHVDLKMYLLGERTPDFDAVYDEINKILEDKLNCSVSVDFLSWGEHEKKYSLLFSSQEDFDLIFTATSWGHYEQTVALGGFYPMAEDFIQKYAPQTWETVPEVAWEQAKINGEIYMVPNNQTEFGQDVLAVRGDLMEEYNVKSISNWDEMTEFFKRCAENGIYAVQNGPWYQYFQSQGMGLVGGTPKSGELILYNAEDPEDLDFRCIIDWDGFTDYCKQAKEMADAGCWSPDVLSNEEDRQTGLLTGKTAAMVWNMGTCLTYARQANTENPDWNTTLVDPVSDHPKHANPYINNGVAINKNSKNPERAMMALNEFYTNPEIQDLTMLGIEGKHWEAVGENQYKLLDESGYGLDNNCNWGWKNEKIYRTEYVENRTALDDTYDAVKESFTNNQREDHPYDGFNFNTENVTSQVAAVEAAVDTYYKPLINGLVDDVDQSVKDMKSALESAGIRDILTELDKQAADYVAGKQ</sequence>
<dbReference type="PROSITE" id="PS51257">
    <property type="entry name" value="PROKAR_LIPOPROTEIN"/>
    <property type="match status" value="1"/>
</dbReference>
<proteinExistence type="predicted"/>
<evidence type="ECO:0000313" key="3">
    <source>
        <dbReference type="EMBL" id="GAA6502554.1"/>
    </source>
</evidence>
<keyword evidence="4" id="KW-1185">Reference proteome</keyword>
<dbReference type="InterPro" id="IPR050490">
    <property type="entry name" value="Bact_solute-bd_prot1"/>
</dbReference>
<name>A0ABQ0C187_9FIRM</name>
<protein>
    <submittedName>
        <fullName evidence="3">Extracellular solute-binding protein</fullName>
    </submittedName>
</protein>
<dbReference type="EMBL" id="BAABZQ010000001">
    <property type="protein sequence ID" value="GAA6502554.1"/>
    <property type="molecule type" value="Genomic_DNA"/>
</dbReference>
<dbReference type="Proteomes" id="UP001600941">
    <property type="component" value="Unassembled WGS sequence"/>
</dbReference>
<dbReference type="PANTHER" id="PTHR43649">
    <property type="entry name" value="ARABINOSE-BINDING PROTEIN-RELATED"/>
    <property type="match status" value="1"/>
</dbReference>
<dbReference type="PANTHER" id="PTHR43649:SF17">
    <property type="entry name" value="ABC TRANSPORTER SOLUTE BINDING PROTEIN-SUGAR TRANSPORT"/>
    <property type="match status" value="1"/>
</dbReference>
<evidence type="ECO:0000259" key="2">
    <source>
        <dbReference type="Pfam" id="PF12010"/>
    </source>
</evidence>
<dbReference type="InterPro" id="IPR006059">
    <property type="entry name" value="SBP"/>
</dbReference>
<feature type="chain" id="PRO_5046493731" evidence="1">
    <location>
        <begin position="24"/>
        <end position="523"/>
    </location>
</feature>